<keyword evidence="7" id="KW-1185">Reference proteome</keyword>
<name>A0AAN8PW38_PATCE</name>
<dbReference type="InterPro" id="IPR029058">
    <property type="entry name" value="AB_hydrolase_fold"/>
</dbReference>
<protein>
    <recommendedName>
        <fullName evidence="4">Carboxylic ester hydrolase</fullName>
        <ecNumber evidence="4">3.1.1.-</ecNumber>
    </recommendedName>
</protein>
<proteinExistence type="inferred from homology"/>
<dbReference type="EC" id="3.1.1.-" evidence="4"/>
<dbReference type="PANTHER" id="PTHR43903">
    <property type="entry name" value="NEUROLIGIN"/>
    <property type="match status" value="1"/>
</dbReference>
<feature type="signal peptide" evidence="4">
    <location>
        <begin position="1"/>
        <end position="21"/>
    </location>
</feature>
<dbReference type="PROSITE" id="PS00941">
    <property type="entry name" value="CARBOXYLESTERASE_B_2"/>
    <property type="match status" value="1"/>
</dbReference>
<dbReference type="InterPro" id="IPR002018">
    <property type="entry name" value="CarbesteraseB"/>
</dbReference>
<evidence type="ECO:0000313" key="6">
    <source>
        <dbReference type="EMBL" id="KAK6185983.1"/>
    </source>
</evidence>
<dbReference type="Pfam" id="PF00135">
    <property type="entry name" value="COesterase"/>
    <property type="match status" value="1"/>
</dbReference>
<accession>A0AAN8PW38</accession>
<dbReference type="Gene3D" id="3.40.50.1820">
    <property type="entry name" value="alpha/beta hydrolase"/>
    <property type="match status" value="1"/>
</dbReference>
<evidence type="ECO:0000256" key="4">
    <source>
        <dbReference type="RuleBase" id="RU361235"/>
    </source>
</evidence>
<evidence type="ECO:0000256" key="2">
    <source>
        <dbReference type="ARBA" id="ARBA00022729"/>
    </source>
</evidence>
<comment type="similarity">
    <text evidence="1 4">Belongs to the type-B carboxylesterase/lipase family.</text>
</comment>
<feature type="chain" id="PRO_5042668436" description="Carboxylic ester hydrolase" evidence="4">
    <location>
        <begin position="22"/>
        <end position="607"/>
    </location>
</feature>
<evidence type="ECO:0000259" key="5">
    <source>
        <dbReference type="Pfam" id="PF00135"/>
    </source>
</evidence>
<feature type="domain" description="Carboxylesterase type B" evidence="5">
    <location>
        <begin position="24"/>
        <end position="557"/>
    </location>
</feature>
<dbReference type="InterPro" id="IPR019826">
    <property type="entry name" value="Carboxylesterase_B_AS"/>
</dbReference>
<dbReference type="InterPro" id="IPR019819">
    <property type="entry name" value="Carboxylesterase_B_CS"/>
</dbReference>
<keyword evidence="2 4" id="KW-0732">Signal</keyword>
<gene>
    <name evidence="6" type="ORF">SNE40_008105</name>
</gene>
<organism evidence="6 7">
    <name type="scientific">Patella caerulea</name>
    <name type="common">Rayed Mediterranean limpet</name>
    <dbReference type="NCBI Taxonomy" id="87958"/>
    <lineage>
        <taxon>Eukaryota</taxon>
        <taxon>Metazoa</taxon>
        <taxon>Spiralia</taxon>
        <taxon>Lophotrochozoa</taxon>
        <taxon>Mollusca</taxon>
        <taxon>Gastropoda</taxon>
        <taxon>Patellogastropoda</taxon>
        <taxon>Patelloidea</taxon>
        <taxon>Patellidae</taxon>
        <taxon>Patella</taxon>
    </lineage>
</organism>
<evidence type="ECO:0000256" key="1">
    <source>
        <dbReference type="ARBA" id="ARBA00005964"/>
    </source>
</evidence>
<dbReference type="SUPFAM" id="SSF53474">
    <property type="entry name" value="alpha/beta-Hydrolases"/>
    <property type="match status" value="1"/>
</dbReference>
<evidence type="ECO:0000313" key="7">
    <source>
        <dbReference type="Proteomes" id="UP001347796"/>
    </source>
</evidence>
<sequence>MTFVKCILWILFSKLIATSLAYQRTVNSSVGIIVGDVQSIAVGPTSEAITTFLGIPYAEPPTGNRRFRKPVKKEKFNNTFSALTFGASCPQYSSYYTPDKMDEDCLFLNIYSPDTTGSAAKVPVMVWIHGGGFRIGDGKAYGGEKLAAYGQVVVVTLNYRLGPLGFLNVFEDVVDANNGLWDQRMAMVWVKDNILSFGGDPNSITLFGQSSGAAAVMYQATYPGNEGIIHRAIAESGSCNADWALITKPVDKAKEYARKFNCPVTTNIAMVQCLRNLDNLTLIAKWSDLSSSIGEQDWGPSLDGDMVDFKKLIVLTDPTSKTKLSEFNNLDLLMGSNGYDGQSFLTPPLFALKYAILTNSTTSINEIKRVNRYIISTVLIKRYGYSVANKILDAVMFEYTNFEEPANKDLHIKQSTDFMTAINFLYPTILALDNHAHENTRAKTYQYQFDELFPFQYRDSWIKGAVHSDETLYVFGFPESIETFYNYTQSGSVSQWNLVAKVMDYWTNFAKSGDPNVPRSPTVKWNEYTSIKREYLYIASQRTAMKHNLDAKHVHFWINYLPGYIKRVTETAVKDENCTSSSCRISIGRWNIVIPFVLILFVFLSHI</sequence>
<dbReference type="GO" id="GO:0016787">
    <property type="term" value="F:hydrolase activity"/>
    <property type="evidence" value="ECO:0007669"/>
    <property type="project" value="UniProtKB-KW"/>
</dbReference>
<comment type="caution">
    <text evidence="6">The sequence shown here is derived from an EMBL/GenBank/DDBJ whole genome shotgun (WGS) entry which is preliminary data.</text>
</comment>
<dbReference type="PROSITE" id="PS00122">
    <property type="entry name" value="CARBOXYLESTERASE_B_1"/>
    <property type="match status" value="1"/>
</dbReference>
<dbReference type="InterPro" id="IPR051093">
    <property type="entry name" value="Neuroligin/BSAL"/>
</dbReference>
<dbReference type="EMBL" id="JAZGQO010000006">
    <property type="protein sequence ID" value="KAK6185983.1"/>
    <property type="molecule type" value="Genomic_DNA"/>
</dbReference>
<dbReference type="AlphaFoldDB" id="A0AAN8PW38"/>
<dbReference type="Proteomes" id="UP001347796">
    <property type="component" value="Unassembled WGS sequence"/>
</dbReference>
<evidence type="ECO:0000256" key="3">
    <source>
        <dbReference type="ARBA" id="ARBA00022801"/>
    </source>
</evidence>
<keyword evidence="3 4" id="KW-0378">Hydrolase</keyword>
<reference evidence="6 7" key="1">
    <citation type="submission" date="2024-01" db="EMBL/GenBank/DDBJ databases">
        <title>The genome of the rayed Mediterranean limpet Patella caerulea (Linnaeus, 1758).</title>
        <authorList>
            <person name="Anh-Thu Weber A."/>
            <person name="Halstead-Nussloch G."/>
        </authorList>
    </citation>
    <scope>NUCLEOTIDE SEQUENCE [LARGE SCALE GENOMIC DNA]</scope>
    <source>
        <strain evidence="6">AATW-2023a</strain>
        <tissue evidence="6">Whole specimen</tissue>
    </source>
</reference>